<comment type="subcellular location">
    <subcellularLocation>
        <location evidence="1">Cell membrane</location>
        <topology evidence="1">Single-pass membrane protein</topology>
    </subcellularLocation>
</comment>
<evidence type="ECO:0000313" key="11">
    <source>
        <dbReference type="EMBL" id="MET6999174.1"/>
    </source>
</evidence>
<dbReference type="PANTHER" id="PTHR33885:SF3">
    <property type="entry name" value="PHAGE SHOCK PROTEIN C"/>
    <property type="match status" value="1"/>
</dbReference>
<gene>
    <name evidence="11" type="ORF">ABR189_17430</name>
</gene>
<sequence length="595" mass="66470">MKKIININLASRLIPIEDSAYEILRQYLDSLKRYFAKEEGGDEIVSDIESRIAEVFQDKLKKGAHCITDEDVVAIKASMGTPEQFDDEPQAKSQAGSEPGSAEPLLQPRKRLYRDGDNKVLGGVCSGLGAYFNIDPVIFRIVFALLAIGGFGTGILVYFILWVATPEANTVAEKLEMRGERVDLNNIKASIQDELNHMKTHFNKVGEDVRNFSQGRGRQVGNDIERFFHGLINALGKILVFLTKGFFYFLAVVILFSLIVAGIAIAASSAALFPLKSVMLSTGLQEALFWPALVLVLGIPVVALVIFFVRKLTGVKQTSRYVGYTLTFLWFIGLISGIILISSVVKDFRTSFREKTAFAITQPTNGKLVVKKADNMVDVDEMDFFEGGLRVAEDTVIIDNVRVKLEKSNTDSFEVELLKGARGRTVAQAKKYTRAIQFQMNQQDSILYLPAGISIPRDSKFRNQKVTIVIKVPVGKTIAVDEAVKDHYHFIRNNWDDDFWGDDWDHRGPVELKMTIDGLNDIRIEKRSRRDQQDDNGASQDGYRYKGREQQSEEQQHNTPAPDSGKTTGAIIGKDAALVLPIAGIFYSMYNMIKS</sequence>
<keyword evidence="5 7" id="KW-0472">Membrane</keyword>
<feature type="transmembrane region" description="Helical" evidence="7">
    <location>
        <begin position="321"/>
        <end position="345"/>
    </location>
</feature>
<evidence type="ECO:0000313" key="12">
    <source>
        <dbReference type="Proteomes" id="UP001549749"/>
    </source>
</evidence>
<keyword evidence="3 7" id="KW-0812">Transmembrane</keyword>
<dbReference type="InterPro" id="IPR054319">
    <property type="entry name" value="PspC-rel_ToastRack"/>
</dbReference>
<accession>A0ABV2T821</accession>
<dbReference type="InterPro" id="IPR054321">
    <property type="entry name" value="PspC-rel_TM"/>
</dbReference>
<feature type="compositionally biased region" description="Polar residues" evidence="6">
    <location>
        <begin position="557"/>
        <end position="567"/>
    </location>
</feature>
<keyword evidence="2" id="KW-1003">Cell membrane</keyword>
<dbReference type="Pfam" id="PF22571">
    <property type="entry name" value="LiaI-LiaF-TM_PspC"/>
    <property type="match status" value="1"/>
</dbReference>
<evidence type="ECO:0000259" key="10">
    <source>
        <dbReference type="Pfam" id="PF22744"/>
    </source>
</evidence>
<comment type="caution">
    <text evidence="11">The sequence shown here is derived from an EMBL/GenBank/DDBJ whole genome shotgun (WGS) entry which is preliminary data.</text>
</comment>
<keyword evidence="12" id="KW-1185">Reference proteome</keyword>
<feature type="region of interest" description="Disordered" evidence="6">
    <location>
        <begin position="525"/>
        <end position="568"/>
    </location>
</feature>
<evidence type="ECO:0000256" key="7">
    <source>
        <dbReference type="SAM" id="Phobius"/>
    </source>
</evidence>
<feature type="transmembrane region" description="Helical" evidence="7">
    <location>
        <begin position="137"/>
        <end position="161"/>
    </location>
</feature>
<evidence type="ECO:0000259" key="8">
    <source>
        <dbReference type="Pfam" id="PF04024"/>
    </source>
</evidence>
<evidence type="ECO:0000256" key="4">
    <source>
        <dbReference type="ARBA" id="ARBA00022989"/>
    </source>
</evidence>
<feature type="domain" description="Phage shock protein PspC N-terminal" evidence="8">
    <location>
        <begin position="110"/>
        <end position="168"/>
    </location>
</feature>
<dbReference type="Proteomes" id="UP001549749">
    <property type="component" value="Unassembled WGS sequence"/>
</dbReference>
<evidence type="ECO:0000256" key="1">
    <source>
        <dbReference type="ARBA" id="ARBA00004162"/>
    </source>
</evidence>
<name>A0ABV2T821_9BACT</name>
<feature type="transmembrane region" description="Helical" evidence="7">
    <location>
        <begin position="287"/>
        <end position="309"/>
    </location>
</feature>
<dbReference type="Pfam" id="PF22744">
    <property type="entry name" value="Toast-rack_PspC-Cterm"/>
    <property type="match status" value="1"/>
</dbReference>
<dbReference type="EMBL" id="JBEXAC010000002">
    <property type="protein sequence ID" value="MET6999174.1"/>
    <property type="molecule type" value="Genomic_DNA"/>
</dbReference>
<dbReference type="RefSeq" id="WP_354661742.1">
    <property type="nucleotide sequence ID" value="NZ_JBEXAC010000002.1"/>
</dbReference>
<feature type="domain" description="PspC-related transmembrane region" evidence="9">
    <location>
        <begin position="216"/>
        <end position="348"/>
    </location>
</feature>
<evidence type="ECO:0000259" key="9">
    <source>
        <dbReference type="Pfam" id="PF22571"/>
    </source>
</evidence>
<dbReference type="InterPro" id="IPR052027">
    <property type="entry name" value="PspC"/>
</dbReference>
<proteinExistence type="predicted"/>
<feature type="domain" description="PspC-related ToastRack" evidence="10">
    <location>
        <begin position="394"/>
        <end position="495"/>
    </location>
</feature>
<evidence type="ECO:0000256" key="5">
    <source>
        <dbReference type="ARBA" id="ARBA00023136"/>
    </source>
</evidence>
<dbReference type="InterPro" id="IPR007168">
    <property type="entry name" value="Phageshock_PspC_N"/>
</dbReference>
<feature type="transmembrane region" description="Helical" evidence="7">
    <location>
        <begin position="246"/>
        <end position="275"/>
    </location>
</feature>
<reference evidence="11 12" key="1">
    <citation type="submission" date="2024-06" db="EMBL/GenBank/DDBJ databases">
        <title>Chitinophaga defluvii sp. nov., isolated from municipal sewage.</title>
        <authorList>
            <person name="Zhang L."/>
        </authorList>
    </citation>
    <scope>NUCLEOTIDE SEQUENCE [LARGE SCALE GENOMIC DNA]</scope>
    <source>
        <strain evidence="11 12">H8</strain>
    </source>
</reference>
<evidence type="ECO:0000256" key="3">
    <source>
        <dbReference type="ARBA" id="ARBA00022692"/>
    </source>
</evidence>
<protein>
    <submittedName>
        <fullName evidence="11">PspC domain-containing protein</fullName>
    </submittedName>
</protein>
<feature type="compositionally biased region" description="Basic and acidic residues" evidence="6">
    <location>
        <begin position="543"/>
        <end position="556"/>
    </location>
</feature>
<dbReference type="Pfam" id="PF04024">
    <property type="entry name" value="PspC"/>
    <property type="match status" value="1"/>
</dbReference>
<evidence type="ECO:0000256" key="6">
    <source>
        <dbReference type="SAM" id="MobiDB-lite"/>
    </source>
</evidence>
<organism evidence="11 12">
    <name type="scientific">Chitinophaga defluvii</name>
    <dbReference type="NCBI Taxonomy" id="3163343"/>
    <lineage>
        <taxon>Bacteria</taxon>
        <taxon>Pseudomonadati</taxon>
        <taxon>Bacteroidota</taxon>
        <taxon>Chitinophagia</taxon>
        <taxon>Chitinophagales</taxon>
        <taxon>Chitinophagaceae</taxon>
        <taxon>Chitinophaga</taxon>
    </lineage>
</organism>
<keyword evidence="4 7" id="KW-1133">Transmembrane helix</keyword>
<dbReference type="PANTHER" id="PTHR33885">
    <property type="entry name" value="PHAGE SHOCK PROTEIN C"/>
    <property type="match status" value="1"/>
</dbReference>
<evidence type="ECO:0000256" key="2">
    <source>
        <dbReference type="ARBA" id="ARBA00022475"/>
    </source>
</evidence>
<feature type="region of interest" description="Disordered" evidence="6">
    <location>
        <begin position="82"/>
        <end position="108"/>
    </location>
</feature>